<name>A0ABY1K8K5_9BACL</name>
<gene>
    <name evidence="5" type="ORF">SAMN05421578_11374</name>
</gene>
<reference evidence="5 6" key="1">
    <citation type="submission" date="2017-01" db="EMBL/GenBank/DDBJ databases">
        <authorList>
            <person name="Varghese N."/>
            <person name="Submissions S."/>
        </authorList>
    </citation>
    <scope>NUCLEOTIDE SEQUENCE [LARGE SCALE GENOMIC DNA]</scope>
    <source>
        <strain evidence="5 6">ATCC 23464</strain>
    </source>
</reference>
<dbReference type="Gene3D" id="1.10.10.10">
    <property type="entry name" value="Winged helix-like DNA-binding domain superfamily/Winged helix DNA-binding domain"/>
    <property type="match status" value="1"/>
</dbReference>
<dbReference type="PANTHER" id="PTHR33164">
    <property type="entry name" value="TRANSCRIPTIONAL REGULATOR, MARR FAMILY"/>
    <property type="match status" value="1"/>
</dbReference>
<accession>A0ABY1K8K5</accession>
<dbReference type="InterPro" id="IPR036390">
    <property type="entry name" value="WH_DNA-bd_sf"/>
</dbReference>
<evidence type="ECO:0000259" key="4">
    <source>
        <dbReference type="PROSITE" id="PS50995"/>
    </source>
</evidence>
<comment type="caution">
    <text evidence="5">The sequence shown here is derived from an EMBL/GenBank/DDBJ whole genome shotgun (WGS) entry which is preliminary data.</text>
</comment>
<keyword evidence="2" id="KW-0238">DNA-binding</keyword>
<dbReference type="Pfam" id="PF01047">
    <property type="entry name" value="MarR"/>
    <property type="match status" value="1"/>
</dbReference>
<keyword evidence="3" id="KW-0804">Transcription</keyword>
<dbReference type="InterPro" id="IPR000835">
    <property type="entry name" value="HTH_MarR-typ"/>
</dbReference>
<dbReference type="PRINTS" id="PR00598">
    <property type="entry name" value="HTHMARR"/>
</dbReference>
<dbReference type="Proteomes" id="UP000186666">
    <property type="component" value="Unassembled WGS sequence"/>
</dbReference>
<evidence type="ECO:0000256" key="2">
    <source>
        <dbReference type="ARBA" id="ARBA00023125"/>
    </source>
</evidence>
<dbReference type="InterPro" id="IPR023187">
    <property type="entry name" value="Tscrpt_reg_MarR-type_CS"/>
</dbReference>
<feature type="domain" description="HTH marR-type" evidence="4">
    <location>
        <begin position="10"/>
        <end position="146"/>
    </location>
</feature>
<evidence type="ECO:0000256" key="3">
    <source>
        <dbReference type="ARBA" id="ARBA00023163"/>
    </source>
</evidence>
<dbReference type="InterPro" id="IPR039422">
    <property type="entry name" value="MarR/SlyA-like"/>
</dbReference>
<sequence>MIQIQEVEVDTQISLHLYRVFAKSFKSVNEHAVTGSKIEGFNPTAFAVMEVLYYKGAQPIQQIGAKLLLQSGNVTYVIDKLEERGFLRRRPCPTDRRVIFAELTSEGEQLMNDLYPKFSERIHRALSGLNAEEKCQMISLLKKMGIQAERLSPSSRK</sequence>
<dbReference type="SUPFAM" id="SSF46785">
    <property type="entry name" value="Winged helix' DNA-binding domain"/>
    <property type="match status" value="1"/>
</dbReference>
<protein>
    <submittedName>
        <fullName evidence="5">Transcriptional regulator, MarR family</fullName>
    </submittedName>
</protein>
<proteinExistence type="predicted"/>
<dbReference type="EMBL" id="FTNK01000013">
    <property type="protein sequence ID" value="SIR41511.1"/>
    <property type="molecule type" value="Genomic_DNA"/>
</dbReference>
<organism evidence="5 6">
    <name type="scientific">Paenibacillus macquariensis</name>
    <dbReference type="NCBI Taxonomy" id="948756"/>
    <lineage>
        <taxon>Bacteria</taxon>
        <taxon>Bacillati</taxon>
        <taxon>Bacillota</taxon>
        <taxon>Bacilli</taxon>
        <taxon>Bacillales</taxon>
        <taxon>Paenibacillaceae</taxon>
        <taxon>Paenibacillus</taxon>
    </lineage>
</organism>
<keyword evidence="6" id="KW-1185">Reference proteome</keyword>
<evidence type="ECO:0000313" key="5">
    <source>
        <dbReference type="EMBL" id="SIR41511.1"/>
    </source>
</evidence>
<dbReference type="PANTHER" id="PTHR33164:SF56">
    <property type="entry name" value="HTH-TYPE TRANSCRIPTIONAL REGULATOR MHQR"/>
    <property type="match status" value="1"/>
</dbReference>
<dbReference type="InterPro" id="IPR036388">
    <property type="entry name" value="WH-like_DNA-bd_sf"/>
</dbReference>
<dbReference type="SMART" id="SM00347">
    <property type="entry name" value="HTH_MARR"/>
    <property type="match status" value="1"/>
</dbReference>
<keyword evidence="1" id="KW-0805">Transcription regulation</keyword>
<evidence type="ECO:0000313" key="6">
    <source>
        <dbReference type="Proteomes" id="UP000186666"/>
    </source>
</evidence>
<dbReference type="PROSITE" id="PS01117">
    <property type="entry name" value="HTH_MARR_1"/>
    <property type="match status" value="1"/>
</dbReference>
<dbReference type="PROSITE" id="PS50995">
    <property type="entry name" value="HTH_MARR_2"/>
    <property type="match status" value="1"/>
</dbReference>
<evidence type="ECO:0000256" key="1">
    <source>
        <dbReference type="ARBA" id="ARBA00023015"/>
    </source>
</evidence>